<evidence type="ECO:0000256" key="2">
    <source>
        <dbReference type="ARBA" id="ARBA00023125"/>
    </source>
</evidence>
<evidence type="ECO:0000256" key="3">
    <source>
        <dbReference type="ARBA" id="ARBA00023163"/>
    </source>
</evidence>
<dbReference type="InterPro" id="IPR050109">
    <property type="entry name" value="HTH-type_TetR-like_transc_reg"/>
</dbReference>
<protein>
    <recommendedName>
        <fullName evidence="4">HTH tetR-type domain-containing protein</fullName>
    </recommendedName>
</protein>
<dbReference type="InterPro" id="IPR009057">
    <property type="entry name" value="Homeodomain-like_sf"/>
</dbReference>
<dbReference type="Gene3D" id="1.10.357.10">
    <property type="entry name" value="Tetracycline Repressor, domain 2"/>
    <property type="match status" value="1"/>
</dbReference>
<keyword evidence="3" id="KW-0804">Transcription</keyword>
<dbReference type="InterPro" id="IPR036271">
    <property type="entry name" value="Tet_transcr_reg_TetR-rel_C_sf"/>
</dbReference>
<accession>A0A3B1E6K0</accession>
<dbReference type="InterPro" id="IPR001647">
    <property type="entry name" value="HTH_TetR"/>
</dbReference>
<organism evidence="5">
    <name type="scientific">hydrothermal vent metagenome</name>
    <dbReference type="NCBI Taxonomy" id="652676"/>
    <lineage>
        <taxon>unclassified sequences</taxon>
        <taxon>metagenomes</taxon>
        <taxon>ecological metagenomes</taxon>
    </lineage>
</organism>
<feature type="domain" description="HTH tetR-type" evidence="4">
    <location>
        <begin position="7"/>
        <end position="67"/>
    </location>
</feature>
<sequence length="207" mass="23324">MGRLPAAKRREQLLDCAAELFATLGYARATTAELARAAGVTEPIIYRHFKSKRDLFIALIERTGKQTIDQWRQDVANAADPAERLKRLIGDNPMVSDQGRDAYRVFLQAITEVDDEEIHKAWSTHIHSLQQFLAMELARAQENRRVTARYPAELIAWLLIDLGLGYGVLSAMKVENHNFDASGRMHVQELITRVLVGRGAERDDEGA</sequence>
<evidence type="ECO:0000256" key="1">
    <source>
        <dbReference type="ARBA" id="ARBA00023015"/>
    </source>
</evidence>
<dbReference type="PROSITE" id="PS01081">
    <property type="entry name" value="HTH_TETR_1"/>
    <property type="match status" value="1"/>
</dbReference>
<dbReference type="InterPro" id="IPR023772">
    <property type="entry name" value="DNA-bd_HTH_TetR-type_CS"/>
</dbReference>
<name>A0A3B1E6K0_9ZZZZ</name>
<dbReference type="PROSITE" id="PS50977">
    <property type="entry name" value="HTH_TETR_2"/>
    <property type="match status" value="1"/>
</dbReference>
<dbReference type="SUPFAM" id="SSF48498">
    <property type="entry name" value="Tetracyclin repressor-like, C-terminal domain"/>
    <property type="match status" value="1"/>
</dbReference>
<gene>
    <name evidence="5" type="ORF">MNBD_PLANCTO03-1118</name>
</gene>
<dbReference type="GO" id="GO:0003700">
    <property type="term" value="F:DNA-binding transcription factor activity"/>
    <property type="evidence" value="ECO:0007669"/>
    <property type="project" value="TreeGrafter"/>
</dbReference>
<dbReference type="PANTHER" id="PTHR30055">
    <property type="entry name" value="HTH-TYPE TRANSCRIPTIONAL REGULATOR RUTR"/>
    <property type="match status" value="1"/>
</dbReference>
<dbReference type="SUPFAM" id="SSF46689">
    <property type="entry name" value="Homeodomain-like"/>
    <property type="match status" value="1"/>
</dbReference>
<reference evidence="5" key="1">
    <citation type="submission" date="2018-06" db="EMBL/GenBank/DDBJ databases">
        <authorList>
            <person name="Zhirakovskaya E."/>
        </authorList>
    </citation>
    <scope>NUCLEOTIDE SEQUENCE</scope>
</reference>
<dbReference type="PRINTS" id="PR00455">
    <property type="entry name" value="HTHTETR"/>
</dbReference>
<dbReference type="PANTHER" id="PTHR30055:SF234">
    <property type="entry name" value="HTH-TYPE TRANSCRIPTIONAL REGULATOR BETI"/>
    <property type="match status" value="1"/>
</dbReference>
<keyword evidence="1" id="KW-0805">Transcription regulation</keyword>
<dbReference type="Pfam" id="PF00440">
    <property type="entry name" value="TetR_N"/>
    <property type="match status" value="1"/>
</dbReference>
<proteinExistence type="predicted"/>
<evidence type="ECO:0000259" key="4">
    <source>
        <dbReference type="PROSITE" id="PS50977"/>
    </source>
</evidence>
<dbReference type="GO" id="GO:0000976">
    <property type="term" value="F:transcription cis-regulatory region binding"/>
    <property type="evidence" value="ECO:0007669"/>
    <property type="project" value="TreeGrafter"/>
</dbReference>
<dbReference type="EMBL" id="UOGK01000161">
    <property type="protein sequence ID" value="VAX38837.1"/>
    <property type="molecule type" value="Genomic_DNA"/>
</dbReference>
<evidence type="ECO:0000313" key="5">
    <source>
        <dbReference type="EMBL" id="VAX38837.1"/>
    </source>
</evidence>
<dbReference type="AlphaFoldDB" id="A0A3B1E6K0"/>
<keyword evidence="2" id="KW-0238">DNA-binding</keyword>